<feature type="compositionally biased region" description="Low complexity" evidence="1">
    <location>
        <begin position="161"/>
        <end position="186"/>
    </location>
</feature>
<dbReference type="InParanoid" id="A0A2K2CWP6"/>
<gene>
    <name evidence="2" type="ORF">BRADI_3g11990v3</name>
</gene>
<reference evidence="2 3" key="1">
    <citation type="journal article" date="2010" name="Nature">
        <title>Genome sequencing and analysis of the model grass Brachypodium distachyon.</title>
        <authorList>
            <consortium name="International Brachypodium Initiative"/>
        </authorList>
    </citation>
    <scope>NUCLEOTIDE SEQUENCE [LARGE SCALE GENOMIC DNA]</scope>
    <source>
        <strain evidence="2 3">Bd21</strain>
    </source>
</reference>
<feature type="compositionally biased region" description="Low complexity" evidence="1">
    <location>
        <begin position="196"/>
        <end position="210"/>
    </location>
</feature>
<sequence>MGFPSPFLCATAVASSRVVDAVMPRRRLRPNRDAPTASSAAPRPAATTLLLPIPFFFLPFLLPHPRELLPWPTSSLLRPPPRVPAPLLLRAALPLPWPSPSRAPSSPWPHAPPFLLCAAPLSFFRGCLAPPLARTTSQRALSLAPRASPPRPSRLSRRRAPTLTPRNHRATPAPRAPPALADLLRPPRLRRPPRLLPLRHPFSLPTRAPSPSSPPRLSPCCALPAALAAPPGFPRRLLLPAARPPSPSPTQPRAPPSALPPLLLAATHLQCTTPPCSQACCSPPAHLNPAGQTTSPPSLLAGPSSSSCPSSAQAQARGLLPLFLFFSVFFKLLIPDVWALQASASRLLYLALCCCCDAVAAALRVLRRAAAQYLVVHRGDQRLTNPEDGAMNGYDHDKCTTTSTTLTSSSTSRRRTCPRYNVRSSRETTVLRRKPVGCDCRYACVV</sequence>
<feature type="region of interest" description="Disordered" evidence="1">
    <location>
        <begin position="138"/>
        <end position="217"/>
    </location>
</feature>
<evidence type="ECO:0000313" key="3">
    <source>
        <dbReference type="EnsemblPlants" id="PNT66456"/>
    </source>
</evidence>
<evidence type="ECO:0000256" key="1">
    <source>
        <dbReference type="SAM" id="MobiDB-lite"/>
    </source>
</evidence>
<organism evidence="2">
    <name type="scientific">Brachypodium distachyon</name>
    <name type="common">Purple false brome</name>
    <name type="synonym">Trachynia distachya</name>
    <dbReference type="NCBI Taxonomy" id="15368"/>
    <lineage>
        <taxon>Eukaryota</taxon>
        <taxon>Viridiplantae</taxon>
        <taxon>Streptophyta</taxon>
        <taxon>Embryophyta</taxon>
        <taxon>Tracheophyta</taxon>
        <taxon>Spermatophyta</taxon>
        <taxon>Magnoliopsida</taxon>
        <taxon>Liliopsida</taxon>
        <taxon>Poales</taxon>
        <taxon>Poaceae</taxon>
        <taxon>BOP clade</taxon>
        <taxon>Pooideae</taxon>
        <taxon>Stipodae</taxon>
        <taxon>Brachypodieae</taxon>
        <taxon>Brachypodium</taxon>
    </lineage>
</organism>
<name>A0A2K2CWP6_BRADI</name>
<dbReference type="Proteomes" id="UP000008810">
    <property type="component" value="Chromosome 3"/>
</dbReference>
<feature type="compositionally biased region" description="Pro residues" evidence="1">
    <location>
        <begin position="242"/>
        <end position="259"/>
    </location>
</feature>
<keyword evidence="4" id="KW-1185">Reference proteome</keyword>
<accession>A0A2K2CWP6</accession>
<reference evidence="2" key="2">
    <citation type="submission" date="2017-06" db="EMBL/GenBank/DDBJ databases">
        <title>WGS assembly of Brachypodium distachyon.</title>
        <authorList>
            <consortium name="The International Brachypodium Initiative"/>
            <person name="Lucas S."/>
            <person name="Harmon-Smith M."/>
            <person name="Lail K."/>
            <person name="Tice H."/>
            <person name="Grimwood J."/>
            <person name="Bruce D."/>
            <person name="Barry K."/>
            <person name="Shu S."/>
            <person name="Lindquist E."/>
            <person name="Wang M."/>
            <person name="Pitluck S."/>
            <person name="Vogel J.P."/>
            <person name="Garvin D.F."/>
            <person name="Mockler T.C."/>
            <person name="Schmutz J."/>
            <person name="Rokhsar D."/>
            <person name="Bevan M.W."/>
        </authorList>
    </citation>
    <scope>NUCLEOTIDE SEQUENCE</scope>
    <source>
        <strain evidence="2">Bd21</strain>
    </source>
</reference>
<feature type="region of interest" description="Disordered" evidence="1">
    <location>
        <begin position="236"/>
        <end position="259"/>
    </location>
</feature>
<evidence type="ECO:0000313" key="2">
    <source>
        <dbReference type="EMBL" id="PNT66456.1"/>
    </source>
</evidence>
<protein>
    <submittedName>
        <fullName evidence="2 3">Uncharacterized protein</fullName>
    </submittedName>
</protein>
<dbReference type="AlphaFoldDB" id="A0A2K2CWP6"/>
<proteinExistence type="predicted"/>
<dbReference type="PRINTS" id="PR01217">
    <property type="entry name" value="PRICHEXTENSN"/>
</dbReference>
<reference evidence="3" key="3">
    <citation type="submission" date="2018-08" db="UniProtKB">
        <authorList>
            <consortium name="EnsemblPlants"/>
        </authorList>
    </citation>
    <scope>IDENTIFICATION</scope>
    <source>
        <strain evidence="3">cv. Bd21</strain>
    </source>
</reference>
<dbReference type="EnsemblPlants" id="PNT66456">
    <property type="protein sequence ID" value="PNT66456"/>
    <property type="gene ID" value="BRADI_3g11990v3"/>
</dbReference>
<dbReference type="EMBL" id="CM000882">
    <property type="protein sequence ID" value="PNT66456.1"/>
    <property type="molecule type" value="Genomic_DNA"/>
</dbReference>
<dbReference type="Gramene" id="PNT66456">
    <property type="protein sequence ID" value="PNT66456"/>
    <property type="gene ID" value="BRADI_3g11990v3"/>
</dbReference>
<evidence type="ECO:0000313" key="4">
    <source>
        <dbReference type="Proteomes" id="UP000008810"/>
    </source>
</evidence>